<keyword evidence="1" id="KW-0732">Signal</keyword>
<evidence type="ECO:0000313" key="2">
    <source>
        <dbReference type="EMBL" id="PZP56323.1"/>
    </source>
</evidence>
<accession>A0A2W5FMR6</accession>
<reference evidence="2 3" key="1">
    <citation type="submission" date="2017-08" db="EMBL/GenBank/DDBJ databases">
        <title>Infants hospitalized years apart are colonized by the same room-sourced microbial strains.</title>
        <authorList>
            <person name="Brooks B."/>
            <person name="Olm M.R."/>
            <person name="Firek B.A."/>
            <person name="Baker R."/>
            <person name="Thomas B.C."/>
            <person name="Morowitz M.J."/>
            <person name="Banfield J.F."/>
        </authorList>
    </citation>
    <scope>NUCLEOTIDE SEQUENCE [LARGE SCALE GENOMIC DNA]</scope>
    <source>
        <strain evidence="2">S2_006_000_R2_64</strain>
    </source>
</reference>
<sequence length="124" mass="13695">MILHIRYFPLLISIFLLSACASDIQEDGPAVKTAKACQRAKESNPDIIKGFKITACTNTGVWMVDEYDDGGQLVKRFDFLNQEYAGPESQGIFMPVGLLGGDAPQKLQTIRQALNDKLLHPPET</sequence>
<feature type="signal peptide" evidence="1">
    <location>
        <begin position="1"/>
        <end position="21"/>
    </location>
</feature>
<organism evidence="2 3">
    <name type="scientific">Micavibrio aeruginosavorus</name>
    <dbReference type="NCBI Taxonomy" id="349221"/>
    <lineage>
        <taxon>Bacteria</taxon>
        <taxon>Pseudomonadati</taxon>
        <taxon>Bdellovibrionota</taxon>
        <taxon>Bdellovibrionia</taxon>
        <taxon>Bdellovibrionales</taxon>
        <taxon>Pseudobdellovibrionaceae</taxon>
        <taxon>Micavibrio</taxon>
    </lineage>
</organism>
<evidence type="ECO:0000313" key="3">
    <source>
        <dbReference type="Proteomes" id="UP000249739"/>
    </source>
</evidence>
<name>A0A2W5FMR6_9BACT</name>
<protein>
    <recommendedName>
        <fullName evidence="4">Lipoprotein</fullName>
    </recommendedName>
</protein>
<gene>
    <name evidence="2" type="ORF">DI586_04160</name>
</gene>
<proteinExistence type="predicted"/>
<comment type="caution">
    <text evidence="2">The sequence shown here is derived from an EMBL/GenBank/DDBJ whole genome shotgun (WGS) entry which is preliminary data.</text>
</comment>
<dbReference type="Proteomes" id="UP000249739">
    <property type="component" value="Unassembled WGS sequence"/>
</dbReference>
<evidence type="ECO:0000256" key="1">
    <source>
        <dbReference type="SAM" id="SignalP"/>
    </source>
</evidence>
<dbReference type="AlphaFoldDB" id="A0A2W5FMR6"/>
<feature type="chain" id="PRO_5016125308" description="Lipoprotein" evidence="1">
    <location>
        <begin position="22"/>
        <end position="124"/>
    </location>
</feature>
<evidence type="ECO:0008006" key="4">
    <source>
        <dbReference type="Google" id="ProtNLM"/>
    </source>
</evidence>
<dbReference type="PROSITE" id="PS51257">
    <property type="entry name" value="PROKAR_LIPOPROTEIN"/>
    <property type="match status" value="1"/>
</dbReference>
<dbReference type="EMBL" id="QFOT01000030">
    <property type="protein sequence ID" value="PZP56323.1"/>
    <property type="molecule type" value="Genomic_DNA"/>
</dbReference>